<organism evidence="4 5">
    <name type="scientific">Candidatus Magasanikbacteria bacterium RIFCSPHIGHO2_02_FULL_51_14</name>
    <dbReference type="NCBI Taxonomy" id="1798683"/>
    <lineage>
        <taxon>Bacteria</taxon>
        <taxon>Candidatus Magasanikiibacteriota</taxon>
    </lineage>
</organism>
<dbReference type="Proteomes" id="UP000177457">
    <property type="component" value="Unassembled WGS sequence"/>
</dbReference>
<dbReference type="AlphaFoldDB" id="A0A1F6MDU0"/>
<evidence type="ECO:0000256" key="3">
    <source>
        <dbReference type="HAMAP-Rule" id="MF_00023"/>
    </source>
</evidence>
<dbReference type="InterPro" id="IPR000037">
    <property type="entry name" value="SsrA-bd_prot"/>
</dbReference>
<proteinExistence type="inferred from homology"/>
<dbReference type="Pfam" id="PF01668">
    <property type="entry name" value="SmpB"/>
    <property type="match status" value="1"/>
</dbReference>
<evidence type="ECO:0000256" key="2">
    <source>
        <dbReference type="ARBA" id="ARBA00022884"/>
    </source>
</evidence>
<dbReference type="Gene3D" id="2.40.280.10">
    <property type="match status" value="1"/>
</dbReference>
<comment type="subcellular location">
    <subcellularLocation>
        <location evidence="3">Cytoplasm</location>
    </subcellularLocation>
    <text evidence="3">The tmRNA-SmpB complex associates with stalled 70S ribosomes.</text>
</comment>
<dbReference type="NCBIfam" id="NF003843">
    <property type="entry name" value="PRK05422.1"/>
    <property type="match status" value="1"/>
</dbReference>
<dbReference type="PROSITE" id="PS01317">
    <property type="entry name" value="SSRP"/>
    <property type="match status" value="1"/>
</dbReference>
<dbReference type="CDD" id="cd09294">
    <property type="entry name" value="SmpB"/>
    <property type="match status" value="1"/>
</dbReference>
<dbReference type="EMBL" id="MFQE01000062">
    <property type="protein sequence ID" value="OGH69806.1"/>
    <property type="molecule type" value="Genomic_DNA"/>
</dbReference>
<evidence type="ECO:0000256" key="1">
    <source>
        <dbReference type="ARBA" id="ARBA00022490"/>
    </source>
</evidence>
<dbReference type="GO" id="GO:0005829">
    <property type="term" value="C:cytosol"/>
    <property type="evidence" value="ECO:0007669"/>
    <property type="project" value="TreeGrafter"/>
</dbReference>
<sequence length="149" mass="16845">MPVYSVNKKARFDYEILDTLEAGLVLTGPEVKSIRSGGAKLTGGFVTFHGNTALLTNAHIPKYAYSGRLPGYEPEHSRKLLLTQKELNYIRGKSQEQGLTIIPLSLYTRGRRIKLEIGVARGKKKYDKRRTIKERETGREVRRAVKEGK</sequence>
<reference evidence="4 5" key="1">
    <citation type="journal article" date="2016" name="Nat. Commun.">
        <title>Thousands of microbial genomes shed light on interconnected biogeochemical processes in an aquifer system.</title>
        <authorList>
            <person name="Anantharaman K."/>
            <person name="Brown C.T."/>
            <person name="Hug L.A."/>
            <person name="Sharon I."/>
            <person name="Castelle C.J."/>
            <person name="Probst A.J."/>
            <person name="Thomas B.C."/>
            <person name="Singh A."/>
            <person name="Wilkins M.J."/>
            <person name="Karaoz U."/>
            <person name="Brodie E.L."/>
            <person name="Williams K.H."/>
            <person name="Hubbard S.S."/>
            <person name="Banfield J.F."/>
        </authorList>
    </citation>
    <scope>NUCLEOTIDE SEQUENCE [LARGE SCALE GENOMIC DNA]</scope>
</reference>
<protein>
    <recommendedName>
        <fullName evidence="3">SsrA-binding protein</fullName>
    </recommendedName>
    <alternativeName>
        <fullName evidence="3">Small protein B</fullName>
    </alternativeName>
</protein>
<evidence type="ECO:0000313" key="4">
    <source>
        <dbReference type="EMBL" id="OGH69806.1"/>
    </source>
</evidence>
<gene>
    <name evidence="3" type="primary">smpB</name>
    <name evidence="4" type="ORF">A3C90_03260</name>
</gene>
<accession>A0A1F6MDU0</accession>
<dbReference type="GO" id="GO:0070929">
    <property type="term" value="P:trans-translation"/>
    <property type="evidence" value="ECO:0007669"/>
    <property type="project" value="UniProtKB-UniRule"/>
</dbReference>
<dbReference type="HAMAP" id="MF_00023">
    <property type="entry name" value="SmpB"/>
    <property type="match status" value="1"/>
</dbReference>
<comment type="caution">
    <text evidence="4">The sequence shown here is derived from an EMBL/GenBank/DDBJ whole genome shotgun (WGS) entry which is preliminary data.</text>
</comment>
<dbReference type="SUPFAM" id="SSF74982">
    <property type="entry name" value="Small protein B (SmpB)"/>
    <property type="match status" value="1"/>
</dbReference>
<comment type="function">
    <text evidence="3">Required for rescue of stalled ribosomes mediated by trans-translation. Binds to transfer-messenger RNA (tmRNA), required for stable association of tmRNA with ribosomes. tmRNA and SmpB together mimic tRNA shape, replacing the anticodon stem-loop with SmpB. tmRNA is encoded by the ssrA gene; the 2 termini fold to resemble tRNA(Ala) and it encodes a 'tag peptide', a short internal open reading frame. During trans-translation Ala-aminoacylated tmRNA acts like a tRNA, entering the A-site of stalled ribosomes, displacing the stalled mRNA. The ribosome then switches to translate the ORF on the tmRNA; the nascent peptide is terminated with the 'tag peptide' encoded by the tmRNA and targeted for degradation. The ribosome is freed to recommence translation, which seems to be the essential function of trans-translation.</text>
</comment>
<dbReference type="PANTHER" id="PTHR30308:SF2">
    <property type="entry name" value="SSRA-BINDING PROTEIN"/>
    <property type="match status" value="1"/>
</dbReference>
<keyword evidence="2 3" id="KW-0694">RNA-binding</keyword>
<comment type="similarity">
    <text evidence="3">Belongs to the SmpB family.</text>
</comment>
<dbReference type="STRING" id="1798683.A3C90_03260"/>
<dbReference type="NCBIfam" id="TIGR00086">
    <property type="entry name" value="smpB"/>
    <property type="match status" value="1"/>
</dbReference>
<dbReference type="GO" id="GO:0003723">
    <property type="term" value="F:RNA binding"/>
    <property type="evidence" value="ECO:0007669"/>
    <property type="project" value="UniProtKB-UniRule"/>
</dbReference>
<dbReference type="PANTHER" id="PTHR30308">
    <property type="entry name" value="TMRNA-BINDING COMPONENT OF TRANS-TRANSLATION TAGGING COMPLEX"/>
    <property type="match status" value="1"/>
</dbReference>
<dbReference type="GO" id="GO:0070930">
    <property type="term" value="P:trans-translation-dependent protein tagging"/>
    <property type="evidence" value="ECO:0007669"/>
    <property type="project" value="TreeGrafter"/>
</dbReference>
<evidence type="ECO:0000313" key="5">
    <source>
        <dbReference type="Proteomes" id="UP000177457"/>
    </source>
</evidence>
<name>A0A1F6MDU0_9BACT</name>
<dbReference type="InterPro" id="IPR023620">
    <property type="entry name" value="SmpB"/>
</dbReference>
<keyword evidence="1 3" id="KW-0963">Cytoplasm</keyword>
<dbReference type="InterPro" id="IPR020081">
    <property type="entry name" value="SsrA-bd_prot_CS"/>
</dbReference>